<feature type="non-terminal residue" evidence="1">
    <location>
        <position position="59"/>
    </location>
</feature>
<evidence type="ECO:0000313" key="1">
    <source>
        <dbReference type="EMBL" id="EEA89715.1"/>
    </source>
</evidence>
<accession>B6GDD7</accession>
<reference evidence="1 2" key="2">
    <citation type="submission" date="2008-10" db="EMBL/GenBank/DDBJ databases">
        <authorList>
            <person name="Fulton L."/>
            <person name="Clifton S."/>
            <person name="Fulton B."/>
            <person name="Xu J."/>
            <person name="Minx P."/>
            <person name="Pepin K.H."/>
            <person name="Johnson M."/>
            <person name="Thiruvilangam P."/>
            <person name="Bhonagiri V."/>
            <person name="Nash W.E."/>
            <person name="Mardis E.R."/>
            <person name="Wilson R.K."/>
        </authorList>
    </citation>
    <scope>NUCLEOTIDE SEQUENCE [LARGE SCALE GENOMIC DNA]</scope>
    <source>
        <strain evidence="1 2">DSM 13279</strain>
    </source>
</reference>
<sequence length="59" mass="6562">MNIGTQGTTNIVRARGGTCTHCKKRTKAGILAPITLRWKRPLPQITRKCNELSGWSSRP</sequence>
<dbReference type="HOGENOM" id="CLU_2966130_0_0_11"/>
<dbReference type="STRING" id="445975.COLSTE_02115"/>
<dbReference type="EMBL" id="ABXJ01000126">
    <property type="protein sequence ID" value="EEA89715.1"/>
    <property type="molecule type" value="Genomic_DNA"/>
</dbReference>
<name>B6GDD7_9ACTN</name>
<keyword evidence="2" id="KW-1185">Reference proteome</keyword>
<evidence type="ECO:0000313" key="2">
    <source>
        <dbReference type="Proteomes" id="UP000003560"/>
    </source>
</evidence>
<organism evidence="1 2">
    <name type="scientific">Collinsella stercoris DSM 13279</name>
    <dbReference type="NCBI Taxonomy" id="445975"/>
    <lineage>
        <taxon>Bacteria</taxon>
        <taxon>Bacillati</taxon>
        <taxon>Actinomycetota</taxon>
        <taxon>Coriobacteriia</taxon>
        <taxon>Coriobacteriales</taxon>
        <taxon>Coriobacteriaceae</taxon>
        <taxon>Collinsella</taxon>
    </lineage>
</organism>
<protein>
    <submittedName>
        <fullName evidence="1">Uncharacterized protein</fullName>
    </submittedName>
</protein>
<comment type="caution">
    <text evidence="1">The sequence shown here is derived from an EMBL/GenBank/DDBJ whole genome shotgun (WGS) entry which is preliminary data.</text>
</comment>
<dbReference type="AlphaFoldDB" id="B6GDD7"/>
<reference evidence="1 2" key="1">
    <citation type="submission" date="2008-10" db="EMBL/GenBank/DDBJ databases">
        <title>Draft genome sequence of Collinsella stercoris (DSM 13279).</title>
        <authorList>
            <person name="Sudarsanam P."/>
            <person name="Ley R."/>
            <person name="Guruge J."/>
            <person name="Turnbaugh P.J."/>
            <person name="Mahowald M."/>
            <person name="Liep D."/>
            <person name="Gordon J."/>
        </authorList>
    </citation>
    <scope>NUCLEOTIDE SEQUENCE [LARGE SCALE GENOMIC DNA]</scope>
    <source>
        <strain evidence="1 2">DSM 13279</strain>
    </source>
</reference>
<dbReference type="Proteomes" id="UP000003560">
    <property type="component" value="Unassembled WGS sequence"/>
</dbReference>
<proteinExistence type="predicted"/>
<gene>
    <name evidence="1" type="ORF">COLSTE_02115</name>
</gene>